<evidence type="ECO:0000313" key="8">
    <source>
        <dbReference type="EMBL" id="QBO36455.1"/>
    </source>
</evidence>
<dbReference type="EMBL" id="CP037940">
    <property type="protein sequence ID" value="QBO36455.1"/>
    <property type="molecule type" value="Genomic_DNA"/>
</dbReference>
<organism evidence="8 9">
    <name type="scientific">Periweissella cryptocerci</name>
    <dbReference type="NCBI Taxonomy" id="2506420"/>
    <lineage>
        <taxon>Bacteria</taxon>
        <taxon>Bacillati</taxon>
        <taxon>Bacillota</taxon>
        <taxon>Bacilli</taxon>
        <taxon>Lactobacillales</taxon>
        <taxon>Lactobacillaceae</taxon>
        <taxon>Periweissella</taxon>
    </lineage>
</organism>
<dbReference type="SUPFAM" id="SSF68923">
    <property type="entry name" value="PEP carboxykinase N-terminal domain"/>
    <property type="match status" value="1"/>
</dbReference>
<dbReference type="GO" id="GO:0005524">
    <property type="term" value="F:ATP binding"/>
    <property type="evidence" value="ECO:0007669"/>
    <property type="project" value="UniProtKB-KW"/>
</dbReference>
<dbReference type="KEGG" id="wei:EQG49_08220"/>
<proteinExistence type="inferred from homology"/>
<keyword evidence="9" id="KW-1185">Reference proteome</keyword>
<evidence type="ECO:0000256" key="5">
    <source>
        <dbReference type="ARBA" id="ARBA00022840"/>
    </source>
</evidence>
<dbReference type="AlphaFoldDB" id="A0A4V1AIR8"/>
<keyword evidence="4" id="KW-0547">Nucleotide-binding</keyword>
<dbReference type="SUPFAM" id="SSF53795">
    <property type="entry name" value="PEP carboxykinase-like"/>
    <property type="match status" value="1"/>
</dbReference>
<dbReference type="Gene3D" id="3.90.228.20">
    <property type="match status" value="1"/>
</dbReference>
<evidence type="ECO:0000256" key="4">
    <source>
        <dbReference type="ARBA" id="ARBA00022741"/>
    </source>
</evidence>
<dbReference type="Pfam" id="PF01293">
    <property type="entry name" value="PEPCK_ATP"/>
    <property type="match status" value="1"/>
</dbReference>
<evidence type="ECO:0000256" key="3">
    <source>
        <dbReference type="ARBA" id="ARBA00012363"/>
    </source>
</evidence>
<dbReference type="GO" id="GO:0006094">
    <property type="term" value="P:gluconeogenesis"/>
    <property type="evidence" value="ECO:0007669"/>
    <property type="project" value="UniProtKB-UniPathway"/>
</dbReference>
<comment type="pathway">
    <text evidence="1">Carbohydrate biosynthesis; gluconeogenesis.</text>
</comment>
<dbReference type="Gene3D" id="3.40.449.10">
    <property type="entry name" value="Phosphoenolpyruvate Carboxykinase, domain 1"/>
    <property type="match status" value="1"/>
</dbReference>
<dbReference type="Proteomes" id="UP000292886">
    <property type="component" value="Chromosome"/>
</dbReference>
<keyword evidence="8" id="KW-0670">Pyruvate</keyword>
<evidence type="ECO:0000256" key="1">
    <source>
        <dbReference type="ARBA" id="ARBA00004742"/>
    </source>
</evidence>
<gene>
    <name evidence="8" type="ORF">EQG49_08220</name>
</gene>
<name>A0A4V1AIR8_9LACO</name>
<dbReference type="InterPro" id="IPR013035">
    <property type="entry name" value="PEP_carboxykinase_C"/>
</dbReference>
<reference evidence="9" key="1">
    <citation type="submission" date="2019-03" db="EMBL/GenBank/DDBJ databases">
        <title>Weissella sp. 26KH-42 Genome sequencing.</title>
        <authorList>
            <person name="Heo J."/>
            <person name="Kim S.-J."/>
            <person name="Kim J.-S."/>
            <person name="Hong S.-B."/>
            <person name="Kwon S.-W."/>
        </authorList>
    </citation>
    <scope>NUCLEOTIDE SEQUENCE [LARGE SCALE GENOMIC DNA]</scope>
    <source>
        <strain evidence="9">26KH-42</strain>
    </source>
</reference>
<evidence type="ECO:0000256" key="2">
    <source>
        <dbReference type="ARBA" id="ARBA00006052"/>
    </source>
</evidence>
<dbReference type="GO" id="GO:0016301">
    <property type="term" value="F:kinase activity"/>
    <property type="evidence" value="ECO:0007669"/>
    <property type="project" value="UniProtKB-KW"/>
</dbReference>
<keyword evidence="8" id="KW-0418">Kinase</keyword>
<protein>
    <recommendedName>
        <fullName evidence="3">phosphoenolpyruvate carboxykinase (ATP)</fullName>
        <ecNumber evidence="3">4.1.1.49</ecNumber>
    </recommendedName>
</protein>
<sequence length="557" mass="61251">MASIGQYKNEDLVKENKIFSAIRTTVETAFYSNTVKHITNRTEAYELAKHAQGAVVTDLPIYQAEEQGLPADAKVIVFNDGGIVGRTAAARKIIGQPGVNEGALAKLVREAAYGMQRKNTLTADVLVGLDTKYTVKSHLLVPEGYETNVLSYMLNFQEITAEYAEMYAESQPYPVGDLFVMADPDWTSTEYPDGLALFDPVHNTAVILGLRYFGELKKGTLTLAWAAAHRNGFVACHGGMKQYTLPDGSKYTMAAFGLSGSGKSTITLAKNPDKYDVTVLHDDAFVIGEDDGSTTALEPAYFDKAQDYPMTSDAVKYFLTCQNVGVSINDRGEKVLVTEDIRNGNGRTVKSRFFAPNRVDHLQEKIDAVYWIMKDDTLPPLVRVDDPALASIFGLTLATKRSSAENIVGKVDMDALVIEPFANPFRAYALGEDYRDFKHLFETMQADCYILNTGFFGATKVKPKHTLGSIEAVVDKDAEFEPFGPIAGLSYLPVAGFDLDFTDVTYLTQLKARMQNRLDFIMAKKTELDGYHALPEGTEEAVQRILVALDDAIAANS</sequence>
<keyword evidence="5" id="KW-0067">ATP-binding</keyword>
<dbReference type="GO" id="GO:0004612">
    <property type="term" value="F:phosphoenolpyruvate carboxykinase (ATP) activity"/>
    <property type="evidence" value="ECO:0007669"/>
    <property type="project" value="UniProtKB-EC"/>
</dbReference>
<dbReference type="InterPro" id="IPR008210">
    <property type="entry name" value="PEP_carboxykinase_N"/>
</dbReference>
<comment type="similarity">
    <text evidence="2">Belongs to the phosphoenolpyruvate carboxykinase (ATP) family.</text>
</comment>
<dbReference type="UniPathway" id="UPA00138"/>
<keyword evidence="6" id="KW-0456">Lyase</keyword>
<keyword evidence="8" id="KW-0808">Transferase</keyword>
<dbReference type="OrthoDB" id="9806325at2"/>
<evidence type="ECO:0000313" key="9">
    <source>
        <dbReference type="Proteomes" id="UP000292886"/>
    </source>
</evidence>
<dbReference type="EC" id="4.1.1.49" evidence="3"/>
<evidence type="ECO:0000256" key="6">
    <source>
        <dbReference type="ARBA" id="ARBA00023239"/>
    </source>
</evidence>
<dbReference type="RefSeq" id="WP_133363532.1">
    <property type="nucleotide sequence ID" value="NZ_CP037940.1"/>
</dbReference>
<dbReference type="InterPro" id="IPR001272">
    <property type="entry name" value="PEP_carboxykinase_ATP"/>
</dbReference>
<evidence type="ECO:0000256" key="7">
    <source>
        <dbReference type="ARBA" id="ARBA00047371"/>
    </source>
</evidence>
<comment type="catalytic activity">
    <reaction evidence="7">
        <text>oxaloacetate + ATP = phosphoenolpyruvate + ADP + CO2</text>
        <dbReference type="Rhea" id="RHEA:18617"/>
        <dbReference type="ChEBI" id="CHEBI:16452"/>
        <dbReference type="ChEBI" id="CHEBI:16526"/>
        <dbReference type="ChEBI" id="CHEBI:30616"/>
        <dbReference type="ChEBI" id="CHEBI:58702"/>
        <dbReference type="ChEBI" id="CHEBI:456216"/>
        <dbReference type="EC" id="4.1.1.49"/>
    </reaction>
</comment>
<accession>A0A4V1AIR8</accession>